<dbReference type="PROSITE" id="PS00636">
    <property type="entry name" value="DNAJ_1"/>
    <property type="match status" value="1"/>
</dbReference>
<organism evidence="4 5">
    <name type="scientific">Aedoeadaptatus ivorii</name>
    <dbReference type="NCBI Taxonomy" id="54006"/>
    <lineage>
        <taxon>Bacteria</taxon>
        <taxon>Bacillati</taxon>
        <taxon>Bacillota</taxon>
        <taxon>Tissierellia</taxon>
        <taxon>Tissierellales</taxon>
        <taxon>Peptoniphilaceae</taxon>
        <taxon>Aedoeadaptatus</taxon>
    </lineage>
</organism>
<dbReference type="InterPro" id="IPR001623">
    <property type="entry name" value="DnaJ_domain"/>
</dbReference>
<dbReference type="PANTHER" id="PTHR44145:SF3">
    <property type="entry name" value="DNAJ HOMOLOG SUBFAMILY A MEMBER 3, MITOCHONDRIAL"/>
    <property type="match status" value="1"/>
</dbReference>
<dbReference type="Pfam" id="PF01556">
    <property type="entry name" value="DnaJ_C"/>
    <property type="match status" value="1"/>
</dbReference>
<evidence type="ECO:0000256" key="2">
    <source>
        <dbReference type="ARBA" id="ARBA00023186"/>
    </source>
</evidence>
<dbReference type="Gene3D" id="2.60.260.20">
    <property type="entry name" value="Urease metallochaperone UreE, N-terminal domain"/>
    <property type="match status" value="2"/>
</dbReference>
<dbReference type="SUPFAM" id="SSF46565">
    <property type="entry name" value="Chaperone J-domain"/>
    <property type="match status" value="1"/>
</dbReference>
<evidence type="ECO:0000313" key="4">
    <source>
        <dbReference type="EMBL" id="VEJ36061.1"/>
    </source>
</evidence>
<proteinExistence type="predicted"/>
<dbReference type="GO" id="GO:0051082">
    <property type="term" value="F:unfolded protein binding"/>
    <property type="evidence" value="ECO:0007669"/>
    <property type="project" value="InterPro"/>
</dbReference>
<dbReference type="EMBL" id="LR134523">
    <property type="protein sequence ID" value="VEJ36061.1"/>
    <property type="molecule type" value="Genomic_DNA"/>
</dbReference>
<keyword evidence="5" id="KW-1185">Reference proteome</keyword>
<dbReference type="RefSeq" id="WP_126465856.1">
    <property type="nucleotide sequence ID" value="NZ_LR134523.1"/>
</dbReference>
<dbReference type="AlphaFoldDB" id="A0A448V2M3"/>
<gene>
    <name evidence="4" type="primary">cbpA</name>
    <name evidence="4" type="ORF">NCTC13079_01254</name>
</gene>
<evidence type="ECO:0000313" key="5">
    <source>
        <dbReference type="Proteomes" id="UP000269544"/>
    </source>
</evidence>
<evidence type="ECO:0000256" key="1">
    <source>
        <dbReference type="ARBA" id="ARBA00022705"/>
    </source>
</evidence>
<dbReference type="GO" id="GO:0006457">
    <property type="term" value="P:protein folding"/>
    <property type="evidence" value="ECO:0007669"/>
    <property type="project" value="InterPro"/>
</dbReference>
<evidence type="ECO:0000259" key="3">
    <source>
        <dbReference type="PROSITE" id="PS50076"/>
    </source>
</evidence>
<sequence length="313" mass="35376">MEYKDYYKILGVDKDADDKTIKKAYRKLAKQYHPDLHPDDQVAQEKFKEIGEAYEVLSDAEKRKTYDTFGSTGNFTGGMNFDPSQYGYTYTTTGGEGDFSDFFEMFFGADAAGATGAAGGGRGRSRSFNMSDLFGDFRGSRGARKPPRQQYNTELYISLVDAYGGVNRNVTLNIGGRQVDVLVKVPAGITERKKVKVRGEKFGIEGDILFEIRIDMPKDTAMEGLDLYKKAEIYPWQAYFGDKIVVDLPAGKMRIRVPEKTRGGSKLRLRNKGFRDLKQKSGDAYIEFVIVNPATLTKEEEELYQKLQELHRQ</sequence>
<dbReference type="KEGG" id="piv:NCTC13079_01254"/>
<dbReference type="InterPro" id="IPR008971">
    <property type="entry name" value="HSP40/DnaJ_pept-bd"/>
</dbReference>
<dbReference type="GO" id="GO:0003677">
    <property type="term" value="F:DNA binding"/>
    <property type="evidence" value="ECO:0007669"/>
    <property type="project" value="UniProtKB-KW"/>
</dbReference>
<keyword evidence="2" id="KW-0143">Chaperone</keyword>
<dbReference type="PRINTS" id="PR00625">
    <property type="entry name" value="JDOMAIN"/>
</dbReference>
<dbReference type="CDD" id="cd06257">
    <property type="entry name" value="DnaJ"/>
    <property type="match status" value="1"/>
</dbReference>
<dbReference type="Pfam" id="PF00226">
    <property type="entry name" value="DnaJ"/>
    <property type="match status" value="1"/>
</dbReference>
<keyword evidence="1" id="KW-0235">DNA replication</keyword>
<dbReference type="InterPro" id="IPR036869">
    <property type="entry name" value="J_dom_sf"/>
</dbReference>
<dbReference type="Gene3D" id="1.10.287.110">
    <property type="entry name" value="DnaJ domain"/>
    <property type="match status" value="1"/>
</dbReference>
<feature type="domain" description="J" evidence="3">
    <location>
        <begin position="5"/>
        <end position="70"/>
    </location>
</feature>
<dbReference type="Proteomes" id="UP000269544">
    <property type="component" value="Chromosome"/>
</dbReference>
<dbReference type="SUPFAM" id="SSF49493">
    <property type="entry name" value="HSP40/DnaJ peptide-binding domain"/>
    <property type="match status" value="2"/>
</dbReference>
<dbReference type="InterPro" id="IPR002939">
    <property type="entry name" value="DnaJ_C"/>
</dbReference>
<dbReference type="PANTHER" id="PTHR44145">
    <property type="entry name" value="DNAJ HOMOLOG SUBFAMILY A MEMBER 3, MITOCHONDRIAL"/>
    <property type="match status" value="1"/>
</dbReference>
<accession>A0A448V2M3</accession>
<dbReference type="GO" id="GO:0006260">
    <property type="term" value="P:DNA replication"/>
    <property type="evidence" value="ECO:0007669"/>
    <property type="project" value="UniProtKB-KW"/>
</dbReference>
<dbReference type="PROSITE" id="PS50076">
    <property type="entry name" value="DNAJ_2"/>
    <property type="match status" value="1"/>
</dbReference>
<keyword evidence="4" id="KW-0238">DNA-binding</keyword>
<reference evidence="4 5" key="1">
    <citation type="submission" date="2018-12" db="EMBL/GenBank/DDBJ databases">
        <authorList>
            <consortium name="Pathogen Informatics"/>
        </authorList>
    </citation>
    <scope>NUCLEOTIDE SEQUENCE [LARGE SCALE GENOMIC DNA]</scope>
    <source>
        <strain evidence="4 5">NCTC13079</strain>
    </source>
</reference>
<name>A0A448V2M3_9FIRM</name>
<dbReference type="InterPro" id="IPR018253">
    <property type="entry name" value="DnaJ_domain_CS"/>
</dbReference>
<dbReference type="OrthoDB" id="9779889at2"/>
<dbReference type="InterPro" id="IPR051938">
    <property type="entry name" value="Apopto_cytoskel_mod"/>
</dbReference>
<dbReference type="SMART" id="SM00271">
    <property type="entry name" value="DnaJ"/>
    <property type="match status" value="1"/>
</dbReference>
<protein>
    <submittedName>
        <fullName evidence="4">Curved DNA-binding protein</fullName>
    </submittedName>
</protein>